<dbReference type="EMBL" id="JBDJPC010000001">
    <property type="protein sequence ID" value="KAL1517496.1"/>
    <property type="molecule type" value="Genomic_DNA"/>
</dbReference>
<evidence type="ECO:0000313" key="2">
    <source>
        <dbReference type="EMBL" id="KAL1517496.1"/>
    </source>
</evidence>
<feature type="transmembrane region" description="Helical" evidence="1">
    <location>
        <begin position="164"/>
        <end position="180"/>
    </location>
</feature>
<reference evidence="2 3" key="1">
    <citation type="submission" date="2024-05" db="EMBL/GenBank/DDBJ databases">
        <title>Genetic variation in Jamaican populations of the coffee berry borer (Hypothenemus hampei).</title>
        <authorList>
            <person name="Errbii M."/>
            <person name="Myrie A."/>
        </authorList>
    </citation>
    <scope>NUCLEOTIDE SEQUENCE [LARGE SCALE GENOMIC DNA]</scope>
    <source>
        <strain evidence="2">JA-Hopewell-2020-01-JO</strain>
        <tissue evidence="2">Whole body</tissue>
    </source>
</reference>
<dbReference type="Proteomes" id="UP001566132">
    <property type="component" value="Unassembled WGS sequence"/>
</dbReference>
<sequence>MPNAYTNVKTAFEWFSGLSRQGEREVCARHLHIANAVSRPGRSFAAVDVLVDEYSPPSASPPLRRLPPTWAVAALAAAAAAGALLGLASCLLLRPSCRERRDDAPSVASAPSNPPTVSAVVADTADTPEFASQAKNSFLEKVTLIDEEDLISGPTYVIRIRNQIFFFHLLLTVLVIKFHLSHKKRDEQDSFICNGS</sequence>
<dbReference type="AlphaFoldDB" id="A0ABD1FH82"/>
<proteinExistence type="predicted"/>
<keyword evidence="1" id="KW-0472">Membrane</keyword>
<keyword evidence="3" id="KW-1185">Reference proteome</keyword>
<protein>
    <submittedName>
        <fullName evidence="2">Uncharacterized protein</fullName>
    </submittedName>
</protein>
<accession>A0ABD1FH82</accession>
<feature type="transmembrane region" description="Helical" evidence="1">
    <location>
        <begin position="70"/>
        <end position="93"/>
    </location>
</feature>
<evidence type="ECO:0000256" key="1">
    <source>
        <dbReference type="SAM" id="Phobius"/>
    </source>
</evidence>
<keyword evidence="1" id="KW-0812">Transmembrane</keyword>
<gene>
    <name evidence="2" type="ORF">ABEB36_001255</name>
</gene>
<keyword evidence="1" id="KW-1133">Transmembrane helix</keyword>
<evidence type="ECO:0000313" key="3">
    <source>
        <dbReference type="Proteomes" id="UP001566132"/>
    </source>
</evidence>
<name>A0ABD1FH82_HYPHA</name>
<organism evidence="2 3">
    <name type="scientific">Hypothenemus hampei</name>
    <name type="common">Coffee berry borer</name>
    <dbReference type="NCBI Taxonomy" id="57062"/>
    <lineage>
        <taxon>Eukaryota</taxon>
        <taxon>Metazoa</taxon>
        <taxon>Ecdysozoa</taxon>
        <taxon>Arthropoda</taxon>
        <taxon>Hexapoda</taxon>
        <taxon>Insecta</taxon>
        <taxon>Pterygota</taxon>
        <taxon>Neoptera</taxon>
        <taxon>Endopterygota</taxon>
        <taxon>Coleoptera</taxon>
        <taxon>Polyphaga</taxon>
        <taxon>Cucujiformia</taxon>
        <taxon>Curculionidae</taxon>
        <taxon>Scolytinae</taxon>
        <taxon>Hypothenemus</taxon>
    </lineage>
</organism>
<comment type="caution">
    <text evidence="2">The sequence shown here is derived from an EMBL/GenBank/DDBJ whole genome shotgun (WGS) entry which is preliminary data.</text>
</comment>